<sequence length="161" mass="18415">MKTKKMIMLIATMILGIVFLTGCGDPVADEFEKFLNEDMVKINANYEDLKTEMTKWENLKDNKELEASLNDTILPNINESLSMLSKIEVETDEVKAIKAKYQKVLDTYKEGFELLLSACETDDEATIEKAKKKVDDAISLLDDYNKALEKLAKEKDMKIEY</sequence>
<evidence type="ECO:0000313" key="3">
    <source>
        <dbReference type="EMBL" id="MSS62371.1"/>
    </source>
</evidence>
<dbReference type="Proteomes" id="UP000482209">
    <property type="component" value="Unassembled WGS sequence"/>
</dbReference>
<feature type="coiled-coil region" evidence="1">
    <location>
        <begin position="32"/>
        <end position="66"/>
    </location>
</feature>
<keyword evidence="1" id="KW-0175">Coiled coil</keyword>
<dbReference type="PROSITE" id="PS51257">
    <property type="entry name" value="PROKAR_LIPOPROTEIN"/>
    <property type="match status" value="1"/>
</dbReference>
<evidence type="ECO:0008006" key="5">
    <source>
        <dbReference type="Google" id="ProtNLM"/>
    </source>
</evidence>
<feature type="coiled-coil region" evidence="1">
    <location>
        <begin position="127"/>
        <end position="154"/>
    </location>
</feature>
<reference evidence="3 4" key="1">
    <citation type="submission" date="2019-08" db="EMBL/GenBank/DDBJ databases">
        <title>In-depth cultivation of the pig gut microbiome towards novel bacterial diversity and tailored functional studies.</title>
        <authorList>
            <person name="Wylensek D."/>
            <person name="Hitch T.C.A."/>
            <person name="Clavel T."/>
        </authorList>
    </citation>
    <scope>NUCLEOTIDE SEQUENCE [LARGE SCALE GENOMIC DNA]</scope>
    <source>
        <strain evidence="3 4">WCA-693-APC-MOT-I</strain>
    </source>
</reference>
<feature type="signal peptide" evidence="2">
    <location>
        <begin position="1"/>
        <end position="24"/>
    </location>
</feature>
<comment type="caution">
    <text evidence="3">The sequence shown here is derived from an EMBL/GenBank/DDBJ whole genome shotgun (WGS) entry which is preliminary data.</text>
</comment>
<evidence type="ECO:0000256" key="2">
    <source>
        <dbReference type="SAM" id="SignalP"/>
    </source>
</evidence>
<proteinExistence type="predicted"/>
<keyword evidence="4" id="KW-1185">Reference proteome</keyword>
<feature type="chain" id="PRO_5039488871" description="Lipoprotein" evidence="2">
    <location>
        <begin position="25"/>
        <end position="161"/>
    </location>
</feature>
<organism evidence="3 4">
    <name type="scientific">Velocimicrobium porci</name>
    <dbReference type="NCBI Taxonomy" id="2606634"/>
    <lineage>
        <taxon>Bacteria</taxon>
        <taxon>Bacillati</taxon>
        <taxon>Bacillota</taxon>
        <taxon>Clostridia</taxon>
        <taxon>Lachnospirales</taxon>
        <taxon>Lachnospiraceae</taxon>
        <taxon>Velocimicrobium</taxon>
    </lineage>
</organism>
<name>A0A6L5XVI8_9FIRM</name>
<dbReference type="AlphaFoldDB" id="A0A6L5XVI8"/>
<protein>
    <recommendedName>
        <fullName evidence="5">Lipoprotein</fullName>
    </recommendedName>
</protein>
<evidence type="ECO:0000256" key="1">
    <source>
        <dbReference type="SAM" id="Coils"/>
    </source>
</evidence>
<keyword evidence="2" id="KW-0732">Signal</keyword>
<evidence type="ECO:0000313" key="4">
    <source>
        <dbReference type="Proteomes" id="UP000482209"/>
    </source>
</evidence>
<dbReference type="EMBL" id="VUMT01000001">
    <property type="protein sequence ID" value="MSS62371.1"/>
    <property type="molecule type" value="Genomic_DNA"/>
</dbReference>
<dbReference type="RefSeq" id="WP_154515625.1">
    <property type="nucleotide sequence ID" value="NZ_VUMT01000001.1"/>
</dbReference>
<gene>
    <name evidence="3" type="ORF">FYJ58_00490</name>
</gene>
<accession>A0A6L5XVI8</accession>